<evidence type="ECO:0000313" key="2">
    <source>
        <dbReference type="Proteomes" id="UP000274315"/>
    </source>
</evidence>
<dbReference type="AlphaFoldDB" id="A0A3M5WG32"/>
<evidence type="ECO:0000313" key="1">
    <source>
        <dbReference type="EMBL" id="RMU69600.1"/>
    </source>
</evidence>
<comment type="caution">
    <text evidence="1">The sequence shown here is derived from an EMBL/GenBank/DDBJ whole genome shotgun (WGS) entry which is preliminary data.</text>
</comment>
<protein>
    <submittedName>
        <fullName evidence="1">Uncharacterized protein</fullName>
    </submittedName>
</protein>
<proteinExistence type="predicted"/>
<dbReference type="Proteomes" id="UP000274315">
    <property type="component" value="Unassembled WGS sequence"/>
</dbReference>
<organism evidence="1 2">
    <name type="scientific">Pseudomonas syringae pv. aptata</name>
    <dbReference type="NCBI Taxonomy" id="83167"/>
    <lineage>
        <taxon>Bacteria</taxon>
        <taxon>Pseudomonadati</taxon>
        <taxon>Pseudomonadota</taxon>
        <taxon>Gammaproteobacteria</taxon>
        <taxon>Pseudomonadales</taxon>
        <taxon>Pseudomonadaceae</taxon>
        <taxon>Pseudomonas</taxon>
        <taxon>Pseudomonas syringae</taxon>
    </lineage>
</organism>
<sequence length="76" mass="8371">MSNDRNDPAAVAALLEQAISPPSDRALSITTFFRPGKPLAIKVFLLPEYGYLRSRIPRSLGGYEIIYELSPGITAY</sequence>
<name>A0A3M5WG32_PSEAP</name>
<dbReference type="EMBL" id="RBUF01000586">
    <property type="protein sequence ID" value="RMU69600.1"/>
    <property type="molecule type" value="Genomic_DNA"/>
</dbReference>
<accession>A0A3M5WG32</accession>
<reference evidence="1 2" key="1">
    <citation type="submission" date="2018-08" db="EMBL/GenBank/DDBJ databases">
        <title>Recombination of ecologically and evolutionarily significant loci maintains genetic cohesion in the Pseudomonas syringae species complex.</title>
        <authorList>
            <person name="Dillon M."/>
            <person name="Thakur S."/>
            <person name="Almeida R.N.D."/>
            <person name="Weir B.S."/>
            <person name="Guttman D.S."/>
        </authorList>
    </citation>
    <scope>NUCLEOTIDE SEQUENCE [LARGE SCALE GENOMIC DNA]</scope>
    <source>
        <strain evidence="1 2">ICMP 11935</strain>
    </source>
</reference>
<gene>
    <name evidence="1" type="ORF">ALP24_200116</name>
</gene>